<dbReference type="Proteomes" id="UP001431010">
    <property type="component" value="Chromosome"/>
</dbReference>
<sequence length="73" mass="8168">MNWNNTIRQVHRWISIAFTVAVIINIAAMTQTQPAFWIGLLALIPLIVLLGTGLYLFALPYVATKLTASRAER</sequence>
<gene>
    <name evidence="2" type="ORF">LQG66_00680</name>
</gene>
<keyword evidence="3" id="KW-1185">Reference proteome</keyword>
<name>A0ABY3RDF9_9BRAD</name>
<dbReference type="EMBL" id="CP088156">
    <property type="protein sequence ID" value="UFZ04871.1"/>
    <property type="molecule type" value="Genomic_DNA"/>
</dbReference>
<accession>A0ABY3RDF9</accession>
<evidence type="ECO:0000256" key="1">
    <source>
        <dbReference type="SAM" id="Phobius"/>
    </source>
</evidence>
<feature type="transmembrane region" description="Helical" evidence="1">
    <location>
        <begin position="36"/>
        <end position="63"/>
    </location>
</feature>
<proteinExistence type="predicted"/>
<organism evidence="2 3">
    <name type="scientific">Bradyrhizobium ontarionense</name>
    <dbReference type="NCBI Taxonomy" id="2898149"/>
    <lineage>
        <taxon>Bacteria</taxon>
        <taxon>Pseudomonadati</taxon>
        <taxon>Pseudomonadota</taxon>
        <taxon>Alphaproteobacteria</taxon>
        <taxon>Hyphomicrobiales</taxon>
        <taxon>Nitrobacteraceae</taxon>
        <taxon>Bradyrhizobium</taxon>
    </lineage>
</organism>
<evidence type="ECO:0000313" key="2">
    <source>
        <dbReference type="EMBL" id="UFZ04871.1"/>
    </source>
</evidence>
<evidence type="ECO:0000313" key="3">
    <source>
        <dbReference type="Proteomes" id="UP001431010"/>
    </source>
</evidence>
<feature type="transmembrane region" description="Helical" evidence="1">
    <location>
        <begin position="12"/>
        <end position="30"/>
    </location>
</feature>
<keyword evidence="1" id="KW-0472">Membrane</keyword>
<keyword evidence="1" id="KW-0812">Transmembrane</keyword>
<keyword evidence="1" id="KW-1133">Transmembrane helix</keyword>
<dbReference type="RefSeq" id="WP_231322273.1">
    <property type="nucleotide sequence ID" value="NZ_CP088156.1"/>
</dbReference>
<reference evidence="2" key="1">
    <citation type="journal article" date="2024" name="Antonie Van Leeuwenhoek">
        <title>Bradyrhizobium ontarionense sp. nov., a novel bacterial symbiont isolated from Aeschynomene indica (Indian jointvetch), harbours photosynthesis, nitrogen fixation and nitrous oxide (N2O) reductase genes.</title>
        <authorList>
            <person name="Bromfield E.S.P."/>
            <person name="Cloutier S."/>
        </authorList>
    </citation>
    <scope>NUCLEOTIDE SEQUENCE</scope>
    <source>
        <strain evidence="2">A19</strain>
    </source>
</reference>
<protein>
    <submittedName>
        <fullName evidence="2">Uncharacterized protein</fullName>
    </submittedName>
</protein>